<evidence type="ECO:0000256" key="1">
    <source>
        <dbReference type="ARBA" id="ARBA00034118"/>
    </source>
</evidence>
<dbReference type="InterPro" id="IPR018784">
    <property type="entry name" value="LLPH-like"/>
</dbReference>
<keyword evidence="3" id="KW-1185">Reference proteome</keyword>
<sequence length="146" mass="17082">MGRNNRSRKRRDEMNKIKKARYDAKELIRLKKTLGLLDADGKEIAMEVAEVAEIKTAKELKRAAKSKEEQELRFEHQESLEKGSQVVQVNEKSGVEHVFNSKTLKDQFGNYPAWFKKKKTAKRLRKKQHSQKKNFKQAWTTVNVPL</sequence>
<accession>A0A0M4EG72</accession>
<dbReference type="PANTHER" id="PTHR34253">
    <property type="entry name" value="PROTEIN LLP HOMOLOG"/>
    <property type="match status" value="1"/>
</dbReference>
<dbReference type="PANTHER" id="PTHR34253:SF1">
    <property type="entry name" value="PROTEIN LLP HOMOLOG"/>
    <property type="match status" value="1"/>
</dbReference>
<dbReference type="GO" id="GO:0005730">
    <property type="term" value="C:nucleolus"/>
    <property type="evidence" value="ECO:0007669"/>
    <property type="project" value="TreeGrafter"/>
</dbReference>
<comment type="similarity">
    <text evidence="1">Belongs to the learning-associated protein family.</text>
</comment>
<evidence type="ECO:0000313" key="3">
    <source>
        <dbReference type="Proteomes" id="UP000494163"/>
    </source>
</evidence>
<name>A0A0M4EG72_DROBS</name>
<reference evidence="2 3" key="1">
    <citation type="submission" date="2015-08" db="EMBL/GenBank/DDBJ databases">
        <title>Ancestral chromatin configuration constrains chromatin evolution on differentiating sex chromosomes in Drosophila.</title>
        <authorList>
            <person name="Zhou Q."/>
            <person name="Bachtrog D."/>
        </authorList>
    </citation>
    <scope>NUCLEOTIDE SEQUENCE [LARGE SCALE GENOMIC DNA]</scope>
    <source>
        <tissue evidence="2">Whole larvae</tissue>
    </source>
</reference>
<dbReference type="Proteomes" id="UP000494163">
    <property type="component" value="Chromosome 3L"/>
</dbReference>
<dbReference type="Pfam" id="PF10169">
    <property type="entry name" value="LLPH"/>
    <property type="match status" value="1"/>
</dbReference>
<dbReference type="OMA" id="YGNYPVW"/>
<evidence type="ECO:0000313" key="2">
    <source>
        <dbReference type="EMBL" id="ALC45084.1"/>
    </source>
</evidence>
<dbReference type="OrthoDB" id="6257894at2759"/>
<gene>
    <name evidence="2" type="ORF">Dbus_chr3Lg2250</name>
</gene>
<dbReference type="AlphaFoldDB" id="A0A0M4EG72"/>
<dbReference type="GO" id="GO:0097484">
    <property type="term" value="P:dendrite extension"/>
    <property type="evidence" value="ECO:0007669"/>
    <property type="project" value="TreeGrafter"/>
</dbReference>
<organism evidence="2 3">
    <name type="scientific">Drosophila busckii</name>
    <name type="common">Fruit fly</name>
    <dbReference type="NCBI Taxonomy" id="30019"/>
    <lineage>
        <taxon>Eukaryota</taxon>
        <taxon>Metazoa</taxon>
        <taxon>Ecdysozoa</taxon>
        <taxon>Arthropoda</taxon>
        <taxon>Hexapoda</taxon>
        <taxon>Insecta</taxon>
        <taxon>Pterygota</taxon>
        <taxon>Neoptera</taxon>
        <taxon>Endopterygota</taxon>
        <taxon>Diptera</taxon>
        <taxon>Brachycera</taxon>
        <taxon>Muscomorpha</taxon>
        <taxon>Ephydroidea</taxon>
        <taxon>Drosophilidae</taxon>
        <taxon>Drosophila</taxon>
    </lineage>
</organism>
<protein>
    <submittedName>
        <fullName evidence="2">CG15019</fullName>
    </submittedName>
</protein>
<proteinExistence type="inferred from homology"/>
<dbReference type="STRING" id="30019.A0A0M4EG72"/>
<dbReference type="GO" id="GO:0003723">
    <property type="term" value="F:RNA binding"/>
    <property type="evidence" value="ECO:0007669"/>
    <property type="project" value="TreeGrafter"/>
</dbReference>
<dbReference type="GO" id="GO:0001099">
    <property type="term" value="F:basal RNA polymerase II transcription machinery binding"/>
    <property type="evidence" value="ECO:0007669"/>
    <property type="project" value="TreeGrafter"/>
</dbReference>
<dbReference type="EMBL" id="CP012525">
    <property type="protein sequence ID" value="ALC45084.1"/>
    <property type="molecule type" value="Genomic_DNA"/>
</dbReference>